<comment type="catalytic activity">
    <reaction evidence="1">
        <text>chorismate = isochorismate</text>
        <dbReference type="Rhea" id="RHEA:18985"/>
        <dbReference type="ChEBI" id="CHEBI:29748"/>
        <dbReference type="ChEBI" id="CHEBI:29780"/>
        <dbReference type="EC" id="5.4.4.2"/>
    </reaction>
</comment>
<gene>
    <name evidence="7" type="ORF">QDX21_12355</name>
</gene>
<evidence type="ECO:0000256" key="2">
    <source>
        <dbReference type="ARBA" id="ARBA00005297"/>
    </source>
</evidence>
<dbReference type="InterPro" id="IPR015890">
    <property type="entry name" value="Chorismate_C"/>
</dbReference>
<proteinExistence type="inferred from homology"/>
<dbReference type="GO" id="GO:0008909">
    <property type="term" value="F:isochorismate synthase activity"/>
    <property type="evidence" value="ECO:0007669"/>
    <property type="project" value="UniProtKB-EC"/>
</dbReference>
<sequence length="467" mass="50674">MLYTLSVAIDPAEFSSDLSALLATDVSAAWVREGYGTVGWGITAQHHTNDAQRFQSLASWWSQQAHTPAPGTHYPVPRTPGLSLGMIPPRAMISATFDARSATDTVALVPEVLLIHTPGISTLVWQLDDSDSRLNQGSQFSLSIEQLRARWRELQGAAHLPIQTPEGWSATRDAETVSASRISRGTFRTAVGRALDHLETTNLDKVVLSRDLVVVSRSEGFRLPTTASALAQNYPQAWTYLVDGLVGATPELLVGRTHGRMTARVLAGTLSRQQVESLAQTSTEPVDVGRELLEDRKQRFEHQAAVESLLGRLRPLAETVQADTTPYILELPNVWHLATDISATMTENTSVLDLVEIFHPTAAVNGVPTAEAREVIHDLEYRAHGLDRGRYAGPVGWCDATGDGEFGIALRGGVQETAQTMRLFAGGGILPGSVPDQELEETTAKLEPMLQALGVKLRDSTSKPTQN</sequence>
<comment type="similarity">
    <text evidence="2">Belongs to the isochorismate synthase family.</text>
</comment>
<protein>
    <recommendedName>
        <fullName evidence="3">isochorismate synthase</fullName>
        <ecNumber evidence="3">5.4.4.2</ecNumber>
    </recommendedName>
    <alternativeName>
        <fullName evidence="5">Isochorismate mutase</fullName>
    </alternativeName>
</protein>
<keyword evidence="8" id="KW-1185">Reference proteome</keyword>
<organism evidence="7 8">
    <name type="scientific">Auritidibacter ignavus</name>
    <dbReference type="NCBI Taxonomy" id="678932"/>
    <lineage>
        <taxon>Bacteria</taxon>
        <taxon>Bacillati</taxon>
        <taxon>Actinomycetota</taxon>
        <taxon>Actinomycetes</taxon>
        <taxon>Micrococcales</taxon>
        <taxon>Micrococcaceae</taxon>
        <taxon>Auritidibacter</taxon>
    </lineage>
</organism>
<dbReference type="InterPro" id="IPR004561">
    <property type="entry name" value="IsoChor_synthase"/>
</dbReference>
<dbReference type="InterPro" id="IPR005801">
    <property type="entry name" value="ADC_synthase"/>
</dbReference>
<reference evidence="7 8" key="1">
    <citation type="submission" date="2023-03" db="EMBL/GenBank/DDBJ databases">
        <title>Complete genome sequences of several Auritidibacter ignavus strains isolated from ear infections.</title>
        <authorList>
            <person name="Baehr T."/>
            <person name="Baumhoegger A.M."/>
        </authorList>
    </citation>
    <scope>NUCLEOTIDE SEQUENCE [LARGE SCALE GENOMIC DNA]</scope>
    <source>
        <strain evidence="7 8">BABAE-6</strain>
    </source>
</reference>
<evidence type="ECO:0000256" key="3">
    <source>
        <dbReference type="ARBA" id="ARBA00012824"/>
    </source>
</evidence>
<evidence type="ECO:0000256" key="4">
    <source>
        <dbReference type="ARBA" id="ARBA00023235"/>
    </source>
</evidence>
<dbReference type="AlphaFoldDB" id="A0AAJ6AGV4"/>
<dbReference type="EMBL" id="CP122566">
    <property type="protein sequence ID" value="WGH93065.1"/>
    <property type="molecule type" value="Genomic_DNA"/>
</dbReference>
<accession>A0AAJ6AGV4</accession>
<dbReference type="Pfam" id="PF00425">
    <property type="entry name" value="Chorismate_bind"/>
    <property type="match status" value="1"/>
</dbReference>
<dbReference type="PANTHER" id="PTHR42839:SF2">
    <property type="entry name" value="ISOCHORISMATE SYNTHASE ENTC"/>
    <property type="match status" value="1"/>
</dbReference>
<dbReference type="EC" id="5.4.4.2" evidence="3"/>
<dbReference type="Gene3D" id="3.60.120.10">
    <property type="entry name" value="Anthranilate synthase"/>
    <property type="match status" value="1"/>
</dbReference>
<evidence type="ECO:0000256" key="5">
    <source>
        <dbReference type="ARBA" id="ARBA00041564"/>
    </source>
</evidence>
<dbReference type="PANTHER" id="PTHR42839">
    <property type="entry name" value="ISOCHORISMATE SYNTHASE ENTC"/>
    <property type="match status" value="1"/>
</dbReference>
<feature type="domain" description="Chorismate-utilising enzyme C-terminal" evidence="6">
    <location>
        <begin position="186"/>
        <end position="445"/>
    </location>
</feature>
<evidence type="ECO:0000259" key="6">
    <source>
        <dbReference type="Pfam" id="PF00425"/>
    </source>
</evidence>
<evidence type="ECO:0000313" key="7">
    <source>
        <dbReference type="EMBL" id="WGH93065.1"/>
    </source>
</evidence>
<keyword evidence="4 7" id="KW-0413">Isomerase</keyword>
<dbReference type="NCBIfam" id="TIGR00543">
    <property type="entry name" value="isochor_syn"/>
    <property type="match status" value="1"/>
</dbReference>
<dbReference type="Proteomes" id="UP001224674">
    <property type="component" value="Chromosome"/>
</dbReference>
<name>A0AAJ6AGV4_9MICC</name>
<dbReference type="SUPFAM" id="SSF56322">
    <property type="entry name" value="ADC synthase"/>
    <property type="match status" value="1"/>
</dbReference>
<dbReference type="RefSeq" id="WP_279674829.1">
    <property type="nucleotide sequence ID" value="NZ_CP122566.1"/>
</dbReference>
<evidence type="ECO:0000256" key="1">
    <source>
        <dbReference type="ARBA" id="ARBA00000799"/>
    </source>
</evidence>
<evidence type="ECO:0000313" key="8">
    <source>
        <dbReference type="Proteomes" id="UP001224674"/>
    </source>
</evidence>